<dbReference type="SMART" id="SM00530">
    <property type="entry name" value="HTH_XRE"/>
    <property type="match status" value="1"/>
</dbReference>
<dbReference type="Pfam" id="PF13560">
    <property type="entry name" value="HTH_31"/>
    <property type="match status" value="1"/>
</dbReference>
<dbReference type="Gene3D" id="1.10.260.40">
    <property type="entry name" value="lambda repressor-like DNA-binding domains"/>
    <property type="match status" value="1"/>
</dbReference>
<gene>
    <name evidence="3" type="ORF">AVDCRST_MAG89-4677</name>
</gene>
<dbReference type="PROSITE" id="PS50943">
    <property type="entry name" value="HTH_CROC1"/>
    <property type="match status" value="1"/>
</dbReference>
<proteinExistence type="predicted"/>
<name>A0A6J4MXY8_9BACT</name>
<accession>A0A6J4MXY8</accession>
<dbReference type="InterPro" id="IPR001387">
    <property type="entry name" value="Cro/C1-type_HTH"/>
</dbReference>
<evidence type="ECO:0000259" key="2">
    <source>
        <dbReference type="PROSITE" id="PS50943"/>
    </source>
</evidence>
<dbReference type="GO" id="GO:0003677">
    <property type="term" value="F:DNA binding"/>
    <property type="evidence" value="ECO:0007669"/>
    <property type="project" value="InterPro"/>
</dbReference>
<dbReference type="SUPFAM" id="SSF47413">
    <property type="entry name" value="lambda repressor-like DNA-binding domains"/>
    <property type="match status" value="1"/>
</dbReference>
<dbReference type="EMBL" id="CADCTV010000981">
    <property type="protein sequence ID" value="CAA9372027.1"/>
    <property type="molecule type" value="Genomic_DNA"/>
</dbReference>
<protein>
    <submittedName>
        <fullName evidence="3">Antitoxin HigA</fullName>
    </submittedName>
</protein>
<dbReference type="InterPro" id="IPR010982">
    <property type="entry name" value="Lambda_DNA-bd_dom_sf"/>
</dbReference>
<evidence type="ECO:0000256" key="1">
    <source>
        <dbReference type="SAM" id="MobiDB-lite"/>
    </source>
</evidence>
<organism evidence="3">
    <name type="scientific">uncultured Gemmatimonadota bacterium</name>
    <dbReference type="NCBI Taxonomy" id="203437"/>
    <lineage>
        <taxon>Bacteria</taxon>
        <taxon>Pseudomonadati</taxon>
        <taxon>Gemmatimonadota</taxon>
        <taxon>environmental samples</taxon>
    </lineage>
</organism>
<reference evidence="3" key="1">
    <citation type="submission" date="2020-02" db="EMBL/GenBank/DDBJ databases">
        <authorList>
            <person name="Meier V. D."/>
        </authorList>
    </citation>
    <scope>NUCLEOTIDE SEQUENCE</scope>
    <source>
        <strain evidence="3">AVDCRST_MAG89</strain>
    </source>
</reference>
<sequence>MDDLDRFIAETALQHPEFRESYDRGCQAFHLGHLLTIAREDAKLTQTQVAEQLGTHKSAISRMENHAEDIRLSTLQRYAQAVGCILKLELMPQSEGTVEKAIRGYQEELTAAPPASTRARRRKPAAQYAEHG</sequence>
<dbReference type="CDD" id="cd00093">
    <property type="entry name" value="HTH_XRE"/>
    <property type="match status" value="1"/>
</dbReference>
<evidence type="ECO:0000313" key="3">
    <source>
        <dbReference type="EMBL" id="CAA9372027.1"/>
    </source>
</evidence>
<dbReference type="AlphaFoldDB" id="A0A6J4MXY8"/>
<feature type="domain" description="HTH cro/C1-type" evidence="2">
    <location>
        <begin position="35"/>
        <end position="88"/>
    </location>
</feature>
<feature type="region of interest" description="Disordered" evidence="1">
    <location>
        <begin position="109"/>
        <end position="132"/>
    </location>
</feature>
<feature type="non-terminal residue" evidence="3">
    <location>
        <position position="132"/>
    </location>
</feature>